<feature type="transmembrane region" description="Helical" evidence="6">
    <location>
        <begin position="119"/>
        <end position="137"/>
    </location>
</feature>
<evidence type="ECO:0000313" key="9">
    <source>
        <dbReference type="Proteomes" id="UP000189739"/>
    </source>
</evidence>
<dbReference type="Proteomes" id="UP000189739">
    <property type="component" value="Unassembled WGS sequence"/>
</dbReference>
<feature type="domain" description="EamA" evidence="7">
    <location>
        <begin position="145"/>
        <end position="278"/>
    </location>
</feature>
<feature type="transmembrane region" description="Helical" evidence="6">
    <location>
        <begin position="65"/>
        <end position="84"/>
    </location>
</feature>
<evidence type="ECO:0000259" key="7">
    <source>
        <dbReference type="Pfam" id="PF00892"/>
    </source>
</evidence>
<comment type="subcellular location">
    <subcellularLocation>
        <location evidence="1">Cell membrane</location>
        <topology evidence="1">Multi-pass membrane protein</topology>
    </subcellularLocation>
</comment>
<dbReference type="STRING" id="1792845.BC343_22410"/>
<dbReference type="PANTHER" id="PTHR42920">
    <property type="entry name" value="OS03G0707200 PROTEIN-RELATED"/>
    <property type="match status" value="1"/>
</dbReference>
<dbReference type="SUPFAM" id="SSF103481">
    <property type="entry name" value="Multidrug resistance efflux transporter EmrE"/>
    <property type="match status" value="2"/>
</dbReference>
<evidence type="ECO:0000256" key="2">
    <source>
        <dbReference type="ARBA" id="ARBA00022475"/>
    </source>
</evidence>
<dbReference type="Pfam" id="PF00892">
    <property type="entry name" value="EamA"/>
    <property type="match status" value="2"/>
</dbReference>
<comment type="caution">
    <text evidence="8">The sequence shown here is derived from an EMBL/GenBank/DDBJ whole genome shotgun (WGS) entry which is preliminary data.</text>
</comment>
<dbReference type="AlphaFoldDB" id="A0A1S9PJT8"/>
<keyword evidence="9" id="KW-1185">Reference proteome</keyword>
<evidence type="ECO:0000256" key="3">
    <source>
        <dbReference type="ARBA" id="ARBA00022692"/>
    </source>
</evidence>
<dbReference type="EMBL" id="MBTF01000003">
    <property type="protein sequence ID" value="OOQ61195.1"/>
    <property type="molecule type" value="Genomic_DNA"/>
</dbReference>
<dbReference type="InterPro" id="IPR051258">
    <property type="entry name" value="Diverse_Substrate_Transporter"/>
</dbReference>
<dbReference type="InterPro" id="IPR037185">
    <property type="entry name" value="EmrE-like"/>
</dbReference>
<name>A0A1S9PJT8_9SPHI</name>
<gene>
    <name evidence="8" type="ORF">BC343_22410</name>
</gene>
<protein>
    <recommendedName>
        <fullName evidence="7">EamA domain-containing protein</fullName>
    </recommendedName>
</protein>
<keyword evidence="2" id="KW-1003">Cell membrane</keyword>
<feature type="transmembrane region" description="Helical" evidence="6">
    <location>
        <begin position="238"/>
        <end position="257"/>
    </location>
</feature>
<dbReference type="InterPro" id="IPR000620">
    <property type="entry name" value="EamA_dom"/>
</dbReference>
<evidence type="ECO:0000313" key="8">
    <source>
        <dbReference type="EMBL" id="OOQ61195.1"/>
    </source>
</evidence>
<feature type="transmembrane region" description="Helical" evidence="6">
    <location>
        <begin position="90"/>
        <end position="112"/>
    </location>
</feature>
<proteinExistence type="predicted"/>
<feature type="transmembrane region" description="Helical" evidence="6">
    <location>
        <begin position="143"/>
        <end position="162"/>
    </location>
</feature>
<dbReference type="GO" id="GO:0005886">
    <property type="term" value="C:plasma membrane"/>
    <property type="evidence" value="ECO:0007669"/>
    <property type="project" value="UniProtKB-SubCell"/>
</dbReference>
<accession>A0A1S9PJT8</accession>
<evidence type="ECO:0000256" key="5">
    <source>
        <dbReference type="ARBA" id="ARBA00023136"/>
    </source>
</evidence>
<evidence type="ECO:0000256" key="6">
    <source>
        <dbReference type="SAM" id="Phobius"/>
    </source>
</evidence>
<dbReference type="PANTHER" id="PTHR42920:SF5">
    <property type="entry name" value="EAMA DOMAIN-CONTAINING PROTEIN"/>
    <property type="match status" value="1"/>
</dbReference>
<sequence length="295" mass="32243">MEKKHTLLFLLILGTAFWGLSFPVTKLAIGHNSPFLFLFYRFVLATAVLALIFWKHVKNVSKASVITGALLAIPLMLGISLQTLGIKYTTASQCAFIAGTCVIIIPILKLFFYRKAAPFKIWLAAVIALCGLVIIAVKGSLSISTGDLFTIAGSLAFAVYLIEVEKQAAIKSLLPTIVPMFAACAVFALGFALTEKQSNWLPTDTTFWMGIVFCALFSTAYMYTVSNISQRYISAERVSIIYLFEPVFGSIAAFFILNEDLTWRLLLGGGLIFAASLISELKFGPTKKDGFEVAN</sequence>
<evidence type="ECO:0000256" key="1">
    <source>
        <dbReference type="ARBA" id="ARBA00004651"/>
    </source>
</evidence>
<feature type="transmembrane region" description="Helical" evidence="6">
    <location>
        <begin position="33"/>
        <end position="53"/>
    </location>
</feature>
<organism evidence="8 9">
    <name type="scientific">Mucilaginibacter pedocola</name>
    <dbReference type="NCBI Taxonomy" id="1792845"/>
    <lineage>
        <taxon>Bacteria</taxon>
        <taxon>Pseudomonadati</taxon>
        <taxon>Bacteroidota</taxon>
        <taxon>Sphingobacteriia</taxon>
        <taxon>Sphingobacteriales</taxon>
        <taxon>Sphingobacteriaceae</taxon>
        <taxon>Mucilaginibacter</taxon>
    </lineage>
</organism>
<feature type="transmembrane region" description="Helical" evidence="6">
    <location>
        <begin position="263"/>
        <end position="281"/>
    </location>
</feature>
<reference evidence="8 9" key="1">
    <citation type="submission" date="2016-07" db="EMBL/GenBank/DDBJ databases">
        <title>Genomic analysis of zinc-resistant bacterium Mucilaginibacter pedocola TBZ30.</title>
        <authorList>
            <person name="Huang J."/>
            <person name="Tang J."/>
        </authorList>
    </citation>
    <scope>NUCLEOTIDE SEQUENCE [LARGE SCALE GENOMIC DNA]</scope>
    <source>
        <strain evidence="8 9">TBZ30</strain>
    </source>
</reference>
<keyword evidence="3 6" id="KW-0812">Transmembrane</keyword>
<dbReference type="OrthoDB" id="9150437at2"/>
<keyword evidence="5 6" id="KW-0472">Membrane</keyword>
<feature type="domain" description="EamA" evidence="7">
    <location>
        <begin position="8"/>
        <end position="136"/>
    </location>
</feature>
<keyword evidence="4 6" id="KW-1133">Transmembrane helix</keyword>
<feature type="transmembrane region" description="Helical" evidence="6">
    <location>
        <begin position="174"/>
        <end position="194"/>
    </location>
</feature>
<evidence type="ECO:0000256" key="4">
    <source>
        <dbReference type="ARBA" id="ARBA00022989"/>
    </source>
</evidence>
<feature type="transmembrane region" description="Helical" evidence="6">
    <location>
        <begin position="206"/>
        <end position="226"/>
    </location>
</feature>
<dbReference type="RefSeq" id="WP_078347022.1">
    <property type="nucleotide sequence ID" value="NZ_MBTF01000003.1"/>
</dbReference>